<dbReference type="Pfam" id="PF00406">
    <property type="entry name" value="ADK"/>
    <property type="match status" value="1"/>
</dbReference>
<sequence>MRIVLLGPPGAGKGSLAKVLQEALDLSHISTGDILREEMKKGSFIGQEAKAYIEKGELVPDEVVIRLIENKLSEETEEIMQNKGYMLDGFPRTKQQAESLDQILKNIEQPLDCVVYLDATLPVIIARLTGRRVCKTCGAIFHIKNKPPQKEDICDSCGGEIYQRADDNEETIKNRMDVYLENTQPMVDYYKEQEKLEKIDGDAETHELGRILLKKFNEEEKFNQH</sequence>
<dbReference type="SUPFAM" id="SSF57774">
    <property type="entry name" value="Microbial and mitochondrial ADK, insert 'zinc finger' domain"/>
    <property type="match status" value="1"/>
</dbReference>
<dbReference type="GO" id="GO:0004017">
    <property type="term" value="F:AMP kinase activity"/>
    <property type="evidence" value="ECO:0007669"/>
    <property type="project" value="UniProtKB-EC"/>
</dbReference>
<accession>A0A3B1D8W1</accession>
<evidence type="ECO:0000256" key="3">
    <source>
        <dbReference type="ARBA" id="ARBA00022777"/>
    </source>
</evidence>
<evidence type="ECO:0000259" key="4">
    <source>
        <dbReference type="Pfam" id="PF05191"/>
    </source>
</evidence>
<dbReference type="InterPro" id="IPR007862">
    <property type="entry name" value="Adenylate_kinase_lid-dom"/>
</dbReference>
<dbReference type="PROSITE" id="PS00113">
    <property type="entry name" value="ADENYLATE_KINASE"/>
    <property type="match status" value="1"/>
</dbReference>
<protein>
    <submittedName>
        <fullName evidence="5">Adenylate kinase</fullName>
        <ecNumber evidence="5">2.7.4.3</ecNumber>
    </submittedName>
</protein>
<dbReference type="Gene3D" id="3.40.50.300">
    <property type="entry name" value="P-loop containing nucleotide triphosphate hydrolases"/>
    <property type="match status" value="1"/>
</dbReference>
<evidence type="ECO:0000256" key="1">
    <source>
        <dbReference type="ARBA" id="ARBA00022679"/>
    </source>
</evidence>
<dbReference type="NCBIfam" id="NF001380">
    <property type="entry name" value="PRK00279.1-2"/>
    <property type="match status" value="1"/>
</dbReference>
<dbReference type="EMBL" id="UOGJ01000120">
    <property type="protein sequence ID" value="VAX37172.1"/>
    <property type="molecule type" value="Genomic_DNA"/>
</dbReference>
<reference evidence="5" key="1">
    <citation type="submission" date="2018-06" db="EMBL/GenBank/DDBJ databases">
        <authorList>
            <person name="Zhirakovskaya E."/>
        </authorList>
    </citation>
    <scope>NUCLEOTIDE SEQUENCE</scope>
</reference>
<dbReference type="InterPro" id="IPR000850">
    <property type="entry name" value="Adenylat/UMP-CMP_kin"/>
</dbReference>
<dbReference type="NCBIfam" id="NF001381">
    <property type="entry name" value="PRK00279.1-3"/>
    <property type="match status" value="1"/>
</dbReference>
<dbReference type="EC" id="2.7.4.3" evidence="5"/>
<proteinExistence type="inferred from homology"/>
<dbReference type="PRINTS" id="PR00094">
    <property type="entry name" value="ADENYLTKNASE"/>
</dbReference>
<keyword evidence="1 5" id="KW-0808">Transferase</keyword>
<dbReference type="InterPro" id="IPR006259">
    <property type="entry name" value="Adenyl_kin_sub"/>
</dbReference>
<gene>
    <name evidence="5" type="ORF">MNBD_UNCLBAC01-778</name>
</gene>
<dbReference type="GO" id="GO:0005524">
    <property type="term" value="F:ATP binding"/>
    <property type="evidence" value="ECO:0007669"/>
    <property type="project" value="InterPro"/>
</dbReference>
<dbReference type="PANTHER" id="PTHR23359">
    <property type="entry name" value="NUCLEOTIDE KINASE"/>
    <property type="match status" value="1"/>
</dbReference>
<feature type="domain" description="Adenylate kinase active site lid" evidence="4">
    <location>
        <begin position="131"/>
        <end position="166"/>
    </location>
</feature>
<dbReference type="FunFam" id="3.40.50.300:FF:000106">
    <property type="entry name" value="Adenylate kinase mitochondrial"/>
    <property type="match status" value="1"/>
</dbReference>
<dbReference type="InterPro" id="IPR027417">
    <property type="entry name" value="P-loop_NTPase"/>
</dbReference>
<keyword evidence="2" id="KW-0547">Nucleotide-binding</keyword>
<evidence type="ECO:0000256" key="2">
    <source>
        <dbReference type="ARBA" id="ARBA00022741"/>
    </source>
</evidence>
<dbReference type="Pfam" id="PF05191">
    <property type="entry name" value="ADK_lid"/>
    <property type="match status" value="1"/>
</dbReference>
<evidence type="ECO:0000313" key="5">
    <source>
        <dbReference type="EMBL" id="VAX37172.1"/>
    </source>
</evidence>
<dbReference type="InterPro" id="IPR033690">
    <property type="entry name" value="Adenylat_kinase_CS"/>
</dbReference>
<dbReference type="InterPro" id="IPR036193">
    <property type="entry name" value="ADK_active_lid_dom_sf"/>
</dbReference>
<organism evidence="5">
    <name type="scientific">hydrothermal vent metagenome</name>
    <dbReference type="NCBI Taxonomy" id="652676"/>
    <lineage>
        <taxon>unclassified sequences</taxon>
        <taxon>metagenomes</taxon>
        <taxon>ecological metagenomes</taxon>
    </lineage>
</organism>
<dbReference type="AlphaFoldDB" id="A0A3B1D8W1"/>
<dbReference type="CDD" id="cd01428">
    <property type="entry name" value="ADK"/>
    <property type="match status" value="1"/>
</dbReference>
<dbReference type="NCBIfam" id="TIGR01351">
    <property type="entry name" value="adk"/>
    <property type="match status" value="1"/>
</dbReference>
<dbReference type="SUPFAM" id="SSF52540">
    <property type="entry name" value="P-loop containing nucleoside triphosphate hydrolases"/>
    <property type="match status" value="1"/>
</dbReference>
<name>A0A3B1D8W1_9ZZZZ</name>
<dbReference type="NCBIfam" id="NF011100">
    <property type="entry name" value="PRK14527.1"/>
    <property type="match status" value="1"/>
</dbReference>
<keyword evidence="3 5" id="KW-0418">Kinase</keyword>
<dbReference type="HAMAP" id="MF_00235">
    <property type="entry name" value="Adenylate_kinase_Adk"/>
    <property type="match status" value="1"/>
</dbReference>